<evidence type="ECO:0000256" key="2">
    <source>
        <dbReference type="SAM" id="Phobius"/>
    </source>
</evidence>
<evidence type="ECO:0000313" key="4">
    <source>
        <dbReference type="Proteomes" id="UP001612915"/>
    </source>
</evidence>
<feature type="transmembrane region" description="Helical" evidence="2">
    <location>
        <begin position="12"/>
        <end position="34"/>
    </location>
</feature>
<comment type="caution">
    <text evidence="3">The sequence shown here is derived from an EMBL/GenBank/DDBJ whole genome shotgun (WGS) entry which is preliminary data.</text>
</comment>
<organism evidence="3 4">
    <name type="scientific">Spongisporangium articulatum</name>
    <dbReference type="NCBI Taxonomy" id="3362603"/>
    <lineage>
        <taxon>Bacteria</taxon>
        <taxon>Bacillati</taxon>
        <taxon>Actinomycetota</taxon>
        <taxon>Actinomycetes</taxon>
        <taxon>Kineosporiales</taxon>
        <taxon>Kineosporiaceae</taxon>
        <taxon>Spongisporangium</taxon>
    </lineage>
</organism>
<reference evidence="3 4" key="1">
    <citation type="submission" date="2024-10" db="EMBL/GenBank/DDBJ databases">
        <title>The Natural Products Discovery Center: Release of the First 8490 Sequenced Strains for Exploring Actinobacteria Biosynthetic Diversity.</title>
        <authorList>
            <person name="Kalkreuter E."/>
            <person name="Kautsar S.A."/>
            <person name="Yang D."/>
            <person name="Bader C.D."/>
            <person name="Teijaro C.N."/>
            <person name="Fluegel L."/>
            <person name="Davis C.M."/>
            <person name="Simpson J.R."/>
            <person name="Lauterbach L."/>
            <person name="Steele A.D."/>
            <person name="Gui C."/>
            <person name="Meng S."/>
            <person name="Li G."/>
            <person name="Viehrig K."/>
            <person name="Ye F."/>
            <person name="Su P."/>
            <person name="Kiefer A.F."/>
            <person name="Nichols A."/>
            <person name="Cepeda A.J."/>
            <person name="Yan W."/>
            <person name="Fan B."/>
            <person name="Jiang Y."/>
            <person name="Adhikari A."/>
            <person name="Zheng C.-J."/>
            <person name="Schuster L."/>
            <person name="Cowan T.M."/>
            <person name="Smanski M.J."/>
            <person name="Chevrette M.G."/>
            <person name="De Carvalho L.P.S."/>
            <person name="Shen B."/>
        </authorList>
    </citation>
    <scope>NUCLEOTIDE SEQUENCE [LARGE SCALE GENOMIC DNA]</scope>
    <source>
        <strain evidence="3 4">NPDC049639</strain>
    </source>
</reference>
<accession>A0ABW8AK44</accession>
<proteinExistence type="predicted"/>
<dbReference type="RefSeq" id="WP_398277087.1">
    <property type="nucleotide sequence ID" value="NZ_JBITLV010000002.1"/>
</dbReference>
<protein>
    <recommendedName>
        <fullName evidence="5">PH domain-containing protein</fullName>
    </recommendedName>
</protein>
<sequence>MADGDRVTIGAGNVYLGVLWALFFVALAGALLWFGGVGVLVDALYALVPAYAFAQAVVVHRFDVVVIDDRGITVERTRDPVTYAWADILEVGWAGSGAGWPMIAAGLMIRPKGGRFAIPGPNAPARIGPLAVFGRAAHRNARAVLRAECRGRGVPFEDGPFMEAPPPGSPLRRDAPKAEPPGGDR</sequence>
<keyword evidence="2" id="KW-1133">Transmembrane helix</keyword>
<keyword evidence="2" id="KW-0812">Transmembrane</keyword>
<keyword evidence="2" id="KW-0472">Membrane</keyword>
<name>A0ABW8AK44_9ACTN</name>
<feature type="transmembrane region" description="Helical" evidence="2">
    <location>
        <begin position="40"/>
        <end position="60"/>
    </location>
</feature>
<feature type="compositionally biased region" description="Basic and acidic residues" evidence="1">
    <location>
        <begin position="171"/>
        <end position="185"/>
    </location>
</feature>
<evidence type="ECO:0008006" key="5">
    <source>
        <dbReference type="Google" id="ProtNLM"/>
    </source>
</evidence>
<evidence type="ECO:0000256" key="1">
    <source>
        <dbReference type="SAM" id="MobiDB-lite"/>
    </source>
</evidence>
<dbReference type="Proteomes" id="UP001612915">
    <property type="component" value="Unassembled WGS sequence"/>
</dbReference>
<feature type="region of interest" description="Disordered" evidence="1">
    <location>
        <begin position="155"/>
        <end position="185"/>
    </location>
</feature>
<dbReference type="EMBL" id="JBITLV010000002">
    <property type="protein sequence ID" value="MFI7586745.1"/>
    <property type="molecule type" value="Genomic_DNA"/>
</dbReference>
<evidence type="ECO:0000313" key="3">
    <source>
        <dbReference type="EMBL" id="MFI7586745.1"/>
    </source>
</evidence>
<keyword evidence="4" id="KW-1185">Reference proteome</keyword>
<gene>
    <name evidence="3" type="ORF">ACIB24_06680</name>
</gene>